<evidence type="ECO:0008006" key="5">
    <source>
        <dbReference type="Google" id="ProtNLM"/>
    </source>
</evidence>
<evidence type="ECO:0000313" key="3">
    <source>
        <dbReference type="EMBL" id="ETO32847.1"/>
    </source>
</evidence>
<comment type="caution">
    <text evidence="3">The sequence shown here is derived from an EMBL/GenBank/DDBJ whole genome shotgun (WGS) entry which is preliminary data.</text>
</comment>
<name>X6P5H2_RETFI</name>
<evidence type="ECO:0000256" key="2">
    <source>
        <dbReference type="SAM" id="MobiDB-lite"/>
    </source>
</evidence>
<evidence type="ECO:0000313" key="4">
    <source>
        <dbReference type="Proteomes" id="UP000023152"/>
    </source>
</evidence>
<feature type="coiled-coil region" evidence="1">
    <location>
        <begin position="351"/>
        <end position="385"/>
    </location>
</feature>
<feature type="compositionally biased region" description="Basic residues" evidence="2">
    <location>
        <begin position="408"/>
        <end position="424"/>
    </location>
</feature>
<dbReference type="AlphaFoldDB" id="X6P5H2"/>
<dbReference type="InterPro" id="IPR013083">
    <property type="entry name" value="Znf_RING/FYVE/PHD"/>
</dbReference>
<evidence type="ECO:0000256" key="1">
    <source>
        <dbReference type="SAM" id="Coils"/>
    </source>
</evidence>
<accession>X6P5H2</accession>
<gene>
    <name evidence="3" type="ORF">RFI_04269</name>
</gene>
<keyword evidence="4" id="KW-1185">Reference proteome</keyword>
<dbReference type="OrthoDB" id="1630758at2759"/>
<organism evidence="3 4">
    <name type="scientific">Reticulomyxa filosa</name>
    <dbReference type="NCBI Taxonomy" id="46433"/>
    <lineage>
        <taxon>Eukaryota</taxon>
        <taxon>Sar</taxon>
        <taxon>Rhizaria</taxon>
        <taxon>Retaria</taxon>
        <taxon>Foraminifera</taxon>
        <taxon>Monothalamids</taxon>
        <taxon>Reticulomyxidae</taxon>
        <taxon>Reticulomyxa</taxon>
    </lineage>
</organism>
<feature type="region of interest" description="Disordered" evidence="2">
    <location>
        <begin position="400"/>
        <end position="425"/>
    </location>
</feature>
<sequence length="572" mass="65373">MKKQHLNQIFASLKKISMNYVVLNIVDLVFHSVFPNCFKNLNIFCFFKIYPALKGESKEKKRTIFSFSNCYSKDWVSLTNDSQKLDTLICCICNEIANNAMELHCNEHENADQVYLVGEQCLQNYLKQNDGKCPIQQHEHCEFSQVKTARKFVSELLVICPQQFELTEGQLNEETKSRREQGGYWNESNLNLNLNLNLNSNSKNNCNCNFKGKMKDLKDHLDRSCNLISNKQNIPYEITNQLNEMNRQIKELQNIVKDLQSQLQAEKVQTVSLYCFYLFLLKKMIKKKKKEQLKILKEESFKRDQQAIELNTKMNQVIIVLKKQQNEQNGKWKMKLEDLVRTNDKQFDNLRQVLTNNIEQLKTDNIELKKQLEQYQINFSQYIETKIKYQITDIQSQMDARIKEKQQKRSKKKQKKHNKKQHKNCGKELGHLKIKTSHLWIKHSSSKIDCSQLGYPMNRGPGKGSNELLSGGGGYGTRGEGYGGQGGEMYGEETLLKQIHFGSGGGSGGGSTCGGSGGGIIELIIEQQLINHGSIRSNGGNGTCSGGSGGSILIELQSQSRFKHTFGIITFI</sequence>
<protein>
    <recommendedName>
        <fullName evidence="5">Viral A-type inclusion protein</fullName>
    </recommendedName>
</protein>
<dbReference type="Gene3D" id="3.30.40.10">
    <property type="entry name" value="Zinc/RING finger domain, C3HC4 (zinc finger)"/>
    <property type="match status" value="1"/>
</dbReference>
<reference evidence="3 4" key="1">
    <citation type="journal article" date="2013" name="Curr. Biol.">
        <title>The Genome of the Foraminiferan Reticulomyxa filosa.</title>
        <authorList>
            <person name="Glockner G."/>
            <person name="Hulsmann N."/>
            <person name="Schleicher M."/>
            <person name="Noegel A.A."/>
            <person name="Eichinger L."/>
            <person name="Gallinger C."/>
            <person name="Pawlowski J."/>
            <person name="Sierra R."/>
            <person name="Euteneuer U."/>
            <person name="Pillet L."/>
            <person name="Moustafa A."/>
            <person name="Platzer M."/>
            <person name="Groth M."/>
            <person name="Szafranski K."/>
            <person name="Schliwa M."/>
        </authorList>
    </citation>
    <scope>NUCLEOTIDE SEQUENCE [LARGE SCALE GENOMIC DNA]</scope>
</reference>
<proteinExistence type="predicted"/>
<dbReference type="EMBL" id="ASPP01003876">
    <property type="protein sequence ID" value="ETO32847.1"/>
    <property type="molecule type" value="Genomic_DNA"/>
</dbReference>
<keyword evidence="1" id="KW-0175">Coiled coil</keyword>
<feature type="coiled-coil region" evidence="1">
    <location>
        <begin position="242"/>
        <end position="269"/>
    </location>
</feature>
<dbReference type="Proteomes" id="UP000023152">
    <property type="component" value="Unassembled WGS sequence"/>
</dbReference>